<dbReference type="AlphaFoldDB" id="A0AAD6CW98"/>
<dbReference type="Proteomes" id="UP001220324">
    <property type="component" value="Unassembled WGS sequence"/>
</dbReference>
<reference evidence="1 2" key="1">
    <citation type="journal article" date="2023" name="IMA Fungus">
        <title>Comparative genomic study of the Penicillium genus elucidates a diverse pangenome and 15 lateral gene transfer events.</title>
        <authorList>
            <person name="Petersen C."/>
            <person name="Sorensen T."/>
            <person name="Nielsen M.R."/>
            <person name="Sondergaard T.E."/>
            <person name="Sorensen J.L."/>
            <person name="Fitzpatrick D.A."/>
            <person name="Frisvad J.C."/>
            <person name="Nielsen K.L."/>
        </authorList>
    </citation>
    <scope>NUCLEOTIDE SEQUENCE [LARGE SCALE GENOMIC DNA]</scope>
    <source>
        <strain evidence="1 2">IBT 35679</strain>
    </source>
</reference>
<evidence type="ECO:0000313" key="1">
    <source>
        <dbReference type="EMBL" id="KAJ5541373.1"/>
    </source>
</evidence>
<sequence>MRRCLCPGGLLRTGRGPKIPPRRVSLPSALQTRLASAKCNIKPKEYDFLLTYNSLPPSPLRQWEKYDTDSWIPLLEKCVPPVQKGESPPGKPEAGASLLDNAAILDRGHALKAYMYHARIEARLNLINHLGFNLGQWSYAYRLLGTFIDTYEVLIPYMTPERPTSCFAWKDTGLSLDELTEVPRDDIIIKRELIPTYPPSDNIPIAMLSGARPAAREFARTFLGEILVNLGSLVLEAADRPAVESELAMSCVYRILARLHHLDLISDRVYQSPDDKTNLSSLRSPGLHLLTGHIMSVLSDAAWIEHESALASAATEAGEEPPFVPFKVGVRELGHEIWLELILWCCVEHGFNKQGAWLVGQMCGRKSQSTWNIESWAPLVEALDLVQQTNISTERVWRRPGQENPVVTHKGSKKLPFNGLGLRTISSEVVSSLRDGLSNSVYNGVGFHGSAPTELLTYAKPLTALLDPPGPADDLRPTRRSTTGNIVRIIESGCLKPMEDPVALEKVLGSTQNLVPPWETDPVPSAEDLNNMTRAQLYDQTAALTGLLQYNIKSYSYKRQATQAFTQYAWLQNIVDASKVHHIQTFFEQLNRSQSMDVPFFDAQQIDTSQSQQSSLPQVSLTTLADLLDLATAARADDFGNWLLLNNDLDGPSVPRSAYGTQVLAPSILRFASATRNSELSHSVIKSLELPLTVNTLKSMANVHIEFGDWNRAILAFEYMRDYRLKSWGFSNLLALGAKIVRLEGALKLRQASGVEDTAQKTLRQSLDHAKHLLLRFFSGEFNTPRSKLPRTNTFQWKALERTRSIFRKVPGELGVLAGQIQLARKVSSRERLPYVPTVSFHVLLTAILDVHGCKVGHEFAVRWLQKTPNPQKWRQREGGVSRLQLHAERDFELGDPDYKHAWHKHSTSKAVIPDLNTIRILVRAAMRELEVTPQEKIKAEPLPAGQGYQLDVSRSIYKYLTIEGGRPPATEIEAILDWCAAFLLRVGMEDAIDIEIPGHSSRLRGRGILTAPRDKRLRARFKEIQNSPWMNTFVKEVATDNPLSGVASESQNSHV</sequence>
<comment type="caution">
    <text evidence="1">The sequence shown here is derived from an EMBL/GenBank/DDBJ whole genome shotgun (WGS) entry which is preliminary data.</text>
</comment>
<protein>
    <submittedName>
        <fullName evidence="1">Uncharacterized protein</fullName>
    </submittedName>
</protein>
<gene>
    <name evidence="1" type="ORF">N7494_006449</name>
</gene>
<keyword evidence="2" id="KW-1185">Reference proteome</keyword>
<dbReference type="EMBL" id="JAQIZZ010000005">
    <property type="protein sequence ID" value="KAJ5541373.1"/>
    <property type="molecule type" value="Genomic_DNA"/>
</dbReference>
<proteinExistence type="predicted"/>
<evidence type="ECO:0000313" key="2">
    <source>
        <dbReference type="Proteomes" id="UP001220324"/>
    </source>
</evidence>
<organism evidence="1 2">
    <name type="scientific">Penicillium frequentans</name>
    <dbReference type="NCBI Taxonomy" id="3151616"/>
    <lineage>
        <taxon>Eukaryota</taxon>
        <taxon>Fungi</taxon>
        <taxon>Dikarya</taxon>
        <taxon>Ascomycota</taxon>
        <taxon>Pezizomycotina</taxon>
        <taxon>Eurotiomycetes</taxon>
        <taxon>Eurotiomycetidae</taxon>
        <taxon>Eurotiales</taxon>
        <taxon>Aspergillaceae</taxon>
        <taxon>Penicillium</taxon>
    </lineage>
</organism>
<accession>A0AAD6CW98</accession>
<name>A0AAD6CW98_9EURO</name>